<dbReference type="PROSITE" id="PS50084">
    <property type="entry name" value="KH_TYPE_1"/>
    <property type="match status" value="1"/>
</dbReference>
<dbReference type="PROSITE" id="PS51831">
    <property type="entry name" value="HD"/>
    <property type="match status" value="1"/>
</dbReference>
<evidence type="ECO:0000256" key="10">
    <source>
        <dbReference type="ARBA" id="ARBA00073072"/>
    </source>
</evidence>
<name>A0A150M7K2_GEOSE</name>
<sequence>MDAGARGNGQANDQANGLKTGMSICVGRWREEGARENETARGGETMGSIIISALLALVIGAVVGFFVRKSIAEAKIGGAKAAAEQLIEEARREADALKKEALLEAKDEIHKLRTEAERDIRDRRSELQKQENRLMQKEENLDRKDEALNKREALLEAKEEALNERQQHIEQMESKVEALVKQQQTELERISGLTRDDARQLILERVEKELSHEIAMMIKEAETRAKEEADKRAKAILSLAIQRCAADHVAETTVSVVNLPNDEMKGRIIGREGRNIRTLETLTGIDLIIDDTPEAVILSGFDPIRRETARIALDKLVQDGRIHPARIEEMVEKARREVDEHIREVGEQTTFEVGVHGLHPDLIKILGRLKFRTSYGQNVLKHSVEVAFLAGLMAAELGEDEMLARRAGLLHDIGKAIDHEVEGSHVEIGVELATKYKEHPVVINSIASHHGDTEPTSVIAVLVAAADALSAARPGARSETLENYIRRLEKLEEIAESYEGVEKSYAIQAGREVRIMVKPDMIDDLEAHRLARDIRKRIEEELDYPGHIKVTVIRETRAVEYAK</sequence>
<dbReference type="Proteomes" id="UP000075424">
    <property type="component" value="Unassembled WGS sequence"/>
</dbReference>
<evidence type="ECO:0000256" key="13">
    <source>
        <dbReference type="SAM" id="Coils"/>
    </source>
</evidence>
<organism evidence="16 17">
    <name type="scientific">Geobacillus stearothermophilus</name>
    <name type="common">Bacillus stearothermophilus</name>
    <dbReference type="NCBI Taxonomy" id="1422"/>
    <lineage>
        <taxon>Bacteria</taxon>
        <taxon>Bacillati</taxon>
        <taxon>Bacillota</taxon>
        <taxon>Bacilli</taxon>
        <taxon>Bacillales</taxon>
        <taxon>Anoxybacillaceae</taxon>
        <taxon>Geobacillus</taxon>
    </lineage>
</organism>
<dbReference type="InterPro" id="IPR004087">
    <property type="entry name" value="KH_dom"/>
</dbReference>
<dbReference type="EMBL" id="LQYV01000152">
    <property type="protein sequence ID" value="KYD20396.1"/>
    <property type="molecule type" value="Genomic_DNA"/>
</dbReference>
<dbReference type="GO" id="GO:0003723">
    <property type="term" value="F:RNA binding"/>
    <property type="evidence" value="ECO:0007669"/>
    <property type="project" value="UniProtKB-UniRule"/>
</dbReference>
<dbReference type="InterPro" id="IPR003607">
    <property type="entry name" value="HD/PDEase_dom"/>
</dbReference>
<feature type="coiled-coil region" evidence="13">
    <location>
        <begin position="80"/>
        <end position="189"/>
    </location>
</feature>
<dbReference type="InterPro" id="IPR036612">
    <property type="entry name" value="KH_dom_type_1_sf"/>
</dbReference>
<dbReference type="PANTHER" id="PTHR12826">
    <property type="entry name" value="RIBONUCLEASE Y"/>
    <property type="match status" value="1"/>
</dbReference>
<keyword evidence="11" id="KW-1003">Cell membrane</keyword>
<comment type="caution">
    <text evidence="16">The sequence shown here is derived from an EMBL/GenBank/DDBJ whole genome shotgun (WGS) entry which is preliminary data.</text>
</comment>
<comment type="subcellular location">
    <subcellularLocation>
        <location evidence="1 11">Cell membrane</location>
        <topology evidence="1 11">Single-pass membrane protein</topology>
    </subcellularLocation>
</comment>
<dbReference type="HAMAP" id="MF_00335">
    <property type="entry name" value="RNase_Y"/>
    <property type="match status" value="1"/>
</dbReference>
<dbReference type="GO" id="GO:0004521">
    <property type="term" value="F:RNA endonuclease activity"/>
    <property type="evidence" value="ECO:0007669"/>
    <property type="project" value="UniProtKB-UniRule"/>
</dbReference>
<dbReference type="SUPFAM" id="SSF54791">
    <property type="entry name" value="Eukaryotic type KH-domain (KH-domain type I)"/>
    <property type="match status" value="1"/>
</dbReference>
<evidence type="ECO:0000256" key="5">
    <source>
        <dbReference type="ARBA" id="ARBA00022801"/>
    </source>
</evidence>
<keyword evidence="4 11" id="KW-0255">Endonuclease</keyword>
<evidence type="ECO:0000256" key="4">
    <source>
        <dbReference type="ARBA" id="ARBA00022759"/>
    </source>
</evidence>
<dbReference type="InterPro" id="IPR017705">
    <property type="entry name" value="Ribonuclease_Y"/>
</dbReference>
<dbReference type="FunFam" id="3.30.1370.10:FF:000006">
    <property type="entry name" value="Ribonuclease Y"/>
    <property type="match status" value="1"/>
</dbReference>
<dbReference type="Gene3D" id="1.10.3210.10">
    <property type="entry name" value="Hypothetical protein af1432"/>
    <property type="match status" value="1"/>
</dbReference>
<feature type="transmembrane region" description="Helical" evidence="11">
    <location>
        <begin position="46"/>
        <end position="67"/>
    </location>
</feature>
<evidence type="ECO:0000256" key="8">
    <source>
        <dbReference type="ARBA" id="ARBA00023136"/>
    </source>
</evidence>
<dbReference type="SUPFAM" id="SSF109604">
    <property type="entry name" value="HD-domain/PDEase-like"/>
    <property type="match status" value="1"/>
</dbReference>
<evidence type="ECO:0000256" key="2">
    <source>
        <dbReference type="ARBA" id="ARBA00022692"/>
    </source>
</evidence>
<dbReference type="Pfam" id="PF01966">
    <property type="entry name" value="HD"/>
    <property type="match status" value="1"/>
</dbReference>
<evidence type="ECO:0000256" key="11">
    <source>
        <dbReference type="HAMAP-Rule" id="MF_00335"/>
    </source>
</evidence>
<comment type="similarity">
    <text evidence="9 11">Belongs to the RNase Y family.</text>
</comment>
<keyword evidence="8 11" id="KW-0472">Membrane</keyword>
<dbReference type="SMART" id="SM00471">
    <property type="entry name" value="HDc"/>
    <property type="match status" value="1"/>
</dbReference>
<dbReference type="Pfam" id="PF00013">
    <property type="entry name" value="KH_1"/>
    <property type="match status" value="1"/>
</dbReference>
<gene>
    <name evidence="11" type="primary">rny</name>
    <name evidence="16" type="ORF">B4109_1102</name>
    <name evidence="15" type="ORF">GS8_559</name>
</gene>
<evidence type="ECO:0000256" key="3">
    <source>
        <dbReference type="ARBA" id="ARBA00022722"/>
    </source>
</evidence>
<dbReference type="FunFam" id="1.10.3210.10:FF:000003">
    <property type="entry name" value="Ribonuclease Y"/>
    <property type="match status" value="1"/>
</dbReference>
<dbReference type="GO" id="GO:0005886">
    <property type="term" value="C:plasma membrane"/>
    <property type="evidence" value="ECO:0007669"/>
    <property type="project" value="UniProtKB-SubCell"/>
</dbReference>
<evidence type="ECO:0000256" key="12">
    <source>
        <dbReference type="NCBIfam" id="TIGR03319"/>
    </source>
</evidence>
<evidence type="ECO:0000256" key="9">
    <source>
        <dbReference type="ARBA" id="ARBA00061537"/>
    </source>
</evidence>
<dbReference type="PATRIC" id="fig|1422.18.peg.2256"/>
<evidence type="ECO:0000313" key="18">
    <source>
        <dbReference type="Proteomes" id="UP000773850"/>
    </source>
</evidence>
<keyword evidence="13" id="KW-0175">Coiled coil</keyword>
<dbReference type="InterPro" id="IPR022711">
    <property type="entry name" value="RNase_Y_N"/>
</dbReference>
<evidence type="ECO:0000256" key="1">
    <source>
        <dbReference type="ARBA" id="ARBA00004162"/>
    </source>
</evidence>
<dbReference type="Gene3D" id="3.30.1370.10">
    <property type="entry name" value="K Homology domain, type 1"/>
    <property type="match status" value="1"/>
</dbReference>
<evidence type="ECO:0000256" key="7">
    <source>
        <dbReference type="ARBA" id="ARBA00022989"/>
    </source>
</evidence>
<dbReference type="PANTHER" id="PTHR12826:SF15">
    <property type="entry name" value="RIBONUCLEASE Y"/>
    <property type="match status" value="1"/>
</dbReference>
<protein>
    <recommendedName>
        <fullName evidence="10 11">Ribonuclease Y</fullName>
        <shortName evidence="11">RNase Y</shortName>
        <ecNumber evidence="11 12">3.1.-.-</ecNumber>
    </recommendedName>
</protein>
<feature type="domain" description="HD" evidence="14">
    <location>
        <begin position="379"/>
        <end position="472"/>
    </location>
</feature>
<proteinExistence type="inferred from homology"/>
<dbReference type="CDD" id="cd22431">
    <property type="entry name" value="KH-I_RNaseY"/>
    <property type="match status" value="1"/>
</dbReference>
<dbReference type="CDD" id="cd00077">
    <property type="entry name" value="HDc"/>
    <property type="match status" value="1"/>
</dbReference>
<keyword evidence="18" id="KW-1185">Reference proteome</keyword>
<keyword evidence="6 11" id="KW-0694">RNA-binding</keyword>
<dbReference type="GO" id="GO:0016787">
    <property type="term" value="F:hydrolase activity"/>
    <property type="evidence" value="ECO:0007669"/>
    <property type="project" value="UniProtKB-KW"/>
</dbReference>
<evidence type="ECO:0000259" key="14">
    <source>
        <dbReference type="PROSITE" id="PS51831"/>
    </source>
</evidence>
<dbReference type="EC" id="3.1.-.-" evidence="11 12"/>
<keyword evidence="3 11" id="KW-0540">Nuclease</keyword>
<dbReference type="EMBL" id="LUCS01000009">
    <property type="protein sequence ID" value="KAF6512260.1"/>
    <property type="molecule type" value="Genomic_DNA"/>
</dbReference>
<keyword evidence="7 11" id="KW-1133">Transmembrane helix</keyword>
<keyword evidence="2 11" id="KW-0812">Transmembrane</keyword>
<accession>A0A150M7K2</accession>
<evidence type="ECO:0000256" key="6">
    <source>
        <dbReference type="ARBA" id="ARBA00022884"/>
    </source>
</evidence>
<keyword evidence="5 11" id="KW-0378">Hydrolase</keyword>
<evidence type="ECO:0000313" key="16">
    <source>
        <dbReference type="EMBL" id="KYD20396.1"/>
    </source>
</evidence>
<dbReference type="SMART" id="SM00322">
    <property type="entry name" value="KH"/>
    <property type="match status" value="1"/>
</dbReference>
<dbReference type="Proteomes" id="UP000773850">
    <property type="component" value="Unassembled WGS sequence"/>
</dbReference>
<dbReference type="AlphaFoldDB" id="A0A150M7K2"/>
<evidence type="ECO:0000313" key="15">
    <source>
        <dbReference type="EMBL" id="KAF6512260.1"/>
    </source>
</evidence>
<dbReference type="NCBIfam" id="TIGR03319">
    <property type="entry name" value="RNase_Y"/>
    <property type="match status" value="1"/>
</dbReference>
<dbReference type="InterPro" id="IPR006674">
    <property type="entry name" value="HD_domain"/>
</dbReference>
<evidence type="ECO:0000313" key="17">
    <source>
        <dbReference type="Proteomes" id="UP000075424"/>
    </source>
</evidence>
<reference evidence="15 18" key="2">
    <citation type="submission" date="2016-03" db="EMBL/GenBank/DDBJ databases">
        <title>Spore heat resistance.</title>
        <authorList>
            <person name="Boekhorst J."/>
            <person name="Berendsen E.M."/>
            <person name="Wells-Bennik M.H."/>
            <person name="Kuipers O.P."/>
        </authorList>
    </citation>
    <scope>NUCLEOTIDE SEQUENCE [LARGE SCALE GENOMIC DNA]</scope>
    <source>
        <strain evidence="15 18">GS8</strain>
    </source>
</reference>
<dbReference type="Pfam" id="PF12072">
    <property type="entry name" value="RNase_Y_N"/>
    <property type="match status" value="1"/>
</dbReference>
<comment type="function">
    <text evidence="11">Endoribonuclease that initiates mRNA decay.</text>
</comment>
<reference evidence="16 17" key="1">
    <citation type="submission" date="2016-01" db="EMBL/GenBank/DDBJ databases">
        <title>Draft Genome Sequences of Seven Thermophilic Sporeformers Isolated from Foods.</title>
        <authorList>
            <person name="Berendsen E.M."/>
            <person name="Wells-Bennik M.H."/>
            <person name="Krawcyk A.O."/>
            <person name="De Jong A."/>
            <person name="Holsappel S."/>
            <person name="Eijlander R.T."/>
            <person name="Kuipers O.P."/>
        </authorList>
    </citation>
    <scope>NUCLEOTIDE SEQUENCE [LARGE SCALE GENOMIC DNA]</scope>
    <source>
        <strain evidence="16 17">B4109</strain>
    </source>
</reference>
<dbReference type="InterPro" id="IPR006675">
    <property type="entry name" value="HDIG_dom"/>
</dbReference>
<dbReference type="NCBIfam" id="TIGR00277">
    <property type="entry name" value="HDIG"/>
    <property type="match status" value="1"/>
</dbReference>
<dbReference type="GO" id="GO:0006402">
    <property type="term" value="P:mRNA catabolic process"/>
    <property type="evidence" value="ECO:0007669"/>
    <property type="project" value="UniProtKB-UniRule"/>
</dbReference>
<dbReference type="InterPro" id="IPR004088">
    <property type="entry name" value="KH_dom_type_1"/>
</dbReference>